<keyword evidence="1" id="KW-0678">Repressor</keyword>
<keyword evidence="3" id="KW-0238">DNA-binding</keyword>
<evidence type="ECO:0000256" key="2">
    <source>
        <dbReference type="ARBA" id="ARBA00023015"/>
    </source>
</evidence>
<keyword evidence="4" id="KW-0804">Transcription</keyword>
<dbReference type="Pfam" id="PF13411">
    <property type="entry name" value="MerR_1"/>
    <property type="match status" value="2"/>
</dbReference>
<evidence type="ECO:0000313" key="7">
    <source>
        <dbReference type="Proteomes" id="UP000019249"/>
    </source>
</evidence>
<accession>A0ABN0RCH3</accession>
<dbReference type="PANTHER" id="PTHR30204">
    <property type="entry name" value="REDOX-CYCLING DRUG-SENSING TRANSCRIPTIONAL ACTIVATOR SOXR"/>
    <property type="match status" value="1"/>
</dbReference>
<dbReference type="InterPro" id="IPR000551">
    <property type="entry name" value="MerR-type_HTH_dom"/>
</dbReference>
<evidence type="ECO:0000259" key="5">
    <source>
        <dbReference type="PROSITE" id="PS50937"/>
    </source>
</evidence>
<reference evidence="6 7" key="1">
    <citation type="journal article" date="2014" name="Int. J. Syst. Evol. Microbiol.">
        <title>Listeria floridensis sp. nov., Listeria aquatica sp. nov., Listeria cornellensis sp. nov., Listeria riparia sp. nov. and Listeria grandensis sp. nov., from agricultural and natural environments.</title>
        <authorList>
            <person name="den Bakker H.C."/>
            <person name="Warchocki S."/>
            <person name="Wright E.M."/>
            <person name="Allred A.F."/>
            <person name="Ahlstrom C."/>
            <person name="Manuel C.S."/>
            <person name="Stasiewicz M.J."/>
            <person name="Burrell A."/>
            <person name="Roof S."/>
            <person name="Strawn L."/>
            <person name="Fortes E.D."/>
            <person name="Nightingale K.K."/>
            <person name="Kephart D."/>
            <person name="Wiedmann M."/>
        </authorList>
    </citation>
    <scope>NUCLEOTIDE SEQUENCE [LARGE SCALE GENOMIC DNA]</scope>
    <source>
        <strain evidence="6 7">FSL S10-1187</strain>
    </source>
</reference>
<dbReference type="SMART" id="SM00422">
    <property type="entry name" value="HTH_MERR"/>
    <property type="match status" value="2"/>
</dbReference>
<name>A0ABN0RCH3_9LIST</name>
<dbReference type="InterPro" id="IPR047057">
    <property type="entry name" value="MerR_fam"/>
</dbReference>
<dbReference type="SUPFAM" id="SSF46955">
    <property type="entry name" value="Putative DNA-binding domain"/>
    <property type="match status" value="2"/>
</dbReference>
<dbReference type="PANTHER" id="PTHR30204:SF69">
    <property type="entry name" value="MERR-FAMILY TRANSCRIPTIONAL REGULATOR"/>
    <property type="match status" value="1"/>
</dbReference>
<proteinExistence type="predicted"/>
<evidence type="ECO:0000256" key="3">
    <source>
        <dbReference type="ARBA" id="ARBA00023125"/>
    </source>
</evidence>
<keyword evidence="7" id="KW-1185">Reference proteome</keyword>
<dbReference type="EMBL" id="AODF01000032">
    <property type="protein sequence ID" value="EUJ27399.1"/>
    <property type="molecule type" value="Genomic_DNA"/>
</dbReference>
<dbReference type="RefSeq" id="WP_036098131.1">
    <property type="nucleotide sequence ID" value="NZ_AODF01000032.1"/>
</dbReference>
<comment type="caution">
    <text evidence="6">The sequence shown here is derived from an EMBL/GenBank/DDBJ whole genome shotgun (WGS) entry which is preliminary data.</text>
</comment>
<evidence type="ECO:0000256" key="4">
    <source>
        <dbReference type="ARBA" id="ARBA00023163"/>
    </source>
</evidence>
<dbReference type="Proteomes" id="UP000019249">
    <property type="component" value="Unassembled WGS sequence"/>
</dbReference>
<dbReference type="PROSITE" id="PS50937">
    <property type="entry name" value="HTH_MERR_2"/>
    <property type="match status" value="1"/>
</dbReference>
<dbReference type="CDD" id="cd00592">
    <property type="entry name" value="HTH_MerR-like"/>
    <property type="match status" value="1"/>
</dbReference>
<evidence type="ECO:0000313" key="6">
    <source>
        <dbReference type="EMBL" id="EUJ27399.1"/>
    </source>
</evidence>
<keyword evidence="2" id="KW-0805">Transcription regulation</keyword>
<organism evidence="6 7">
    <name type="scientific">Listeria floridensis FSL S10-1187</name>
    <dbReference type="NCBI Taxonomy" id="1265817"/>
    <lineage>
        <taxon>Bacteria</taxon>
        <taxon>Bacillati</taxon>
        <taxon>Bacillota</taxon>
        <taxon>Bacilli</taxon>
        <taxon>Bacillales</taxon>
        <taxon>Listeriaceae</taxon>
        <taxon>Listeria</taxon>
    </lineage>
</organism>
<feature type="domain" description="HTH merR-type" evidence="5">
    <location>
        <begin position="118"/>
        <end position="187"/>
    </location>
</feature>
<protein>
    <submittedName>
        <fullName evidence="6">MerR family transcriptional regulator</fullName>
    </submittedName>
</protein>
<sequence length="234" mass="27223">MTIFYTMKQMTERIGVSNTTLKRYEDDQLLPEINYTLGGQRRYGEVHLIAFETLRKLLPGFKTAISYQLMKLALKGNLADASWLIADSLRNLVHKKELLERRRTFLLSLPENLPTVSRLKIGDLAKFASVETSALRYCEERGLIVSERESSSGYRYYNEPEIKKVLVISMLRKDIYNLDQIKQIVDETTEADLASVRQHYELTQQKLTEQLERALVAVSQYMTYFELLQDTDHD</sequence>
<gene>
    <name evidence="6" type="ORF">MFLO_13058</name>
</gene>
<dbReference type="InterPro" id="IPR009061">
    <property type="entry name" value="DNA-bd_dom_put_sf"/>
</dbReference>
<dbReference type="Gene3D" id="1.10.1660.10">
    <property type="match status" value="2"/>
</dbReference>
<evidence type="ECO:0000256" key="1">
    <source>
        <dbReference type="ARBA" id="ARBA00022491"/>
    </source>
</evidence>